<comment type="caution">
    <text evidence="3">The sequence shown here is derived from an EMBL/GenBank/DDBJ whole genome shotgun (WGS) entry which is preliminary data.</text>
</comment>
<name>A0AAV5W7M2_9BILA</name>
<keyword evidence="2" id="KW-0812">Transmembrane</keyword>
<organism evidence="3 4">
    <name type="scientific">Pristionchus fissidentatus</name>
    <dbReference type="NCBI Taxonomy" id="1538716"/>
    <lineage>
        <taxon>Eukaryota</taxon>
        <taxon>Metazoa</taxon>
        <taxon>Ecdysozoa</taxon>
        <taxon>Nematoda</taxon>
        <taxon>Chromadorea</taxon>
        <taxon>Rhabditida</taxon>
        <taxon>Rhabditina</taxon>
        <taxon>Diplogasteromorpha</taxon>
        <taxon>Diplogasteroidea</taxon>
        <taxon>Neodiplogasteridae</taxon>
        <taxon>Pristionchus</taxon>
    </lineage>
</organism>
<dbReference type="AlphaFoldDB" id="A0AAV5W7M2"/>
<feature type="region of interest" description="Disordered" evidence="1">
    <location>
        <begin position="66"/>
        <end position="108"/>
    </location>
</feature>
<proteinExistence type="predicted"/>
<sequence>MSTNTTAAANLFTKPGLPPLDGLIIVILPILTALINGIIFITITHFGKKDLSRASTSEDLEMLKDAIPDDNNASGRSVKAKVKKGGLSKTKKGQSAASKKAGDKNKAAIAAKQSAEAKKSAKGFAFDVPEKEDVGTLVGATPA</sequence>
<feature type="transmembrane region" description="Helical" evidence="2">
    <location>
        <begin position="22"/>
        <end position="43"/>
    </location>
</feature>
<protein>
    <submittedName>
        <fullName evidence="3">Uncharacterized protein</fullName>
    </submittedName>
</protein>
<evidence type="ECO:0000313" key="3">
    <source>
        <dbReference type="EMBL" id="GMT26082.1"/>
    </source>
</evidence>
<evidence type="ECO:0000313" key="4">
    <source>
        <dbReference type="Proteomes" id="UP001432322"/>
    </source>
</evidence>
<keyword evidence="2" id="KW-1133">Transmembrane helix</keyword>
<evidence type="ECO:0000256" key="1">
    <source>
        <dbReference type="SAM" id="MobiDB-lite"/>
    </source>
</evidence>
<evidence type="ECO:0000256" key="2">
    <source>
        <dbReference type="SAM" id="Phobius"/>
    </source>
</evidence>
<gene>
    <name evidence="3" type="ORF">PFISCL1PPCAC_17379</name>
</gene>
<dbReference type="EMBL" id="BTSY01000004">
    <property type="protein sequence ID" value="GMT26082.1"/>
    <property type="molecule type" value="Genomic_DNA"/>
</dbReference>
<accession>A0AAV5W7M2</accession>
<feature type="compositionally biased region" description="Basic residues" evidence="1">
    <location>
        <begin position="78"/>
        <end position="92"/>
    </location>
</feature>
<dbReference type="Proteomes" id="UP001432322">
    <property type="component" value="Unassembled WGS sequence"/>
</dbReference>
<keyword evidence="4" id="KW-1185">Reference proteome</keyword>
<reference evidence="3" key="1">
    <citation type="submission" date="2023-10" db="EMBL/GenBank/DDBJ databases">
        <title>Genome assembly of Pristionchus species.</title>
        <authorList>
            <person name="Yoshida K."/>
            <person name="Sommer R.J."/>
        </authorList>
    </citation>
    <scope>NUCLEOTIDE SEQUENCE</scope>
    <source>
        <strain evidence="3">RS5133</strain>
    </source>
</reference>
<keyword evidence="2" id="KW-0472">Membrane</keyword>